<dbReference type="Pfam" id="PF00083">
    <property type="entry name" value="Sugar_tr"/>
    <property type="match status" value="1"/>
</dbReference>
<dbReference type="Gene3D" id="1.20.1250.20">
    <property type="entry name" value="MFS general substrate transporter like domains"/>
    <property type="match status" value="1"/>
</dbReference>
<evidence type="ECO:0000259" key="7">
    <source>
        <dbReference type="PROSITE" id="PS50850"/>
    </source>
</evidence>
<reference evidence="8 9" key="1">
    <citation type="submission" date="2013-03" db="EMBL/GenBank/DDBJ databases">
        <title>The Genome Sequence of Cladophialophora psammophila CBS 110553.</title>
        <authorList>
            <consortium name="The Broad Institute Genomics Platform"/>
            <person name="Cuomo C."/>
            <person name="de Hoog S."/>
            <person name="Gorbushina A."/>
            <person name="Walker B."/>
            <person name="Young S.K."/>
            <person name="Zeng Q."/>
            <person name="Gargeya S."/>
            <person name="Fitzgerald M."/>
            <person name="Haas B."/>
            <person name="Abouelleil A."/>
            <person name="Allen A.W."/>
            <person name="Alvarado L."/>
            <person name="Arachchi H.M."/>
            <person name="Berlin A.M."/>
            <person name="Chapman S.B."/>
            <person name="Gainer-Dewar J."/>
            <person name="Goldberg J."/>
            <person name="Griggs A."/>
            <person name="Gujja S."/>
            <person name="Hansen M."/>
            <person name="Howarth C."/>
            <person name="Imamovic A."/>
            <person name="Ireland A."/>
            <person name="Larimer J."/>
            <person name="McCowan C."/>
            <person name="Murphy C."/>
            <person name="Pearson M."/>
            <person name="Poon T.W."/>
            <person name="Priest M."/>
            <person name="Roberts A."/>
            <person name="Saif S."/>
            <person name="Shea T."/>
            <person name="Sisk P."/>
            <person name="Sykes S."/>
            <person name="Wortman J."/>
            <person name="Nusbaum C."/>
            <person name="Birren B."/>
        </authorList>
    </citation>
    <scope>NUCLEOTIDE SEQUENCE [LARGE SCALE GENOMIC DNA]</scope>
    <source>
        <strain evidence="8 9">CBS 110553</strain>
    </source>
</reference>
<dbReference type="SUPFAM" id="SSF103473">
    <property type="entry name" value="MFS general substrate transporter"/>
    <property type="match status" value="1"/>
</dbReference>
<dbReference type="OrthoDB" id="6612291at2759"/>
<protein>
    <recommendedName>
        <fullName evidence="7">Major facilitator superfamily (MFS) profile domain-containing protein</fullName>
    </recommendedName>
</protein>
<comment type="similarity">
    <text evidence="2">Belongs to the major facilitator superfamily. Sugar transporter (TC 2.A.1.1) family.</text>
</comment>
<keyword evidence="3 6" id="KW-0812">Transmembrane</keyword>
<dbReference type="RefSeq" id="XP_007749535.1">
    <property type="nucleotide sequence ID" value="XM_007751345.1"/>
</dbReference>
<proteinExistence type="inferred from homology"/>
<dbReference type="Proteomes" id="UP000019471">
    <property type="component" value="Unassembled WGS sequence"/>
</dbReference>
<evidence type="ECO:0000256" key="4">
    <source>
        <dbReference type="ARBA" id="ARBA00022989"/>
    </source>
</evidence>
<dbReference type="GO" id="GO:0016020">
    <property type="term" value="C:membrane"/>
    <property type="evidence" value="ECO:0007669"/>
    <property type="project" value="UniProtKB-SubCell"/>
</dbReference>
<dbReference type="AlphaFoldDB" id="W9WMC2"/>
<feature type="transmembrane region" description="Helical" evidence="6">
    <location>
        <begin position="55"/>
        <end position="78"/>
    </location>
</feature>
<feature type="domain" description="Major facilitator superfamily (MFS) profile" evidence="7">
    <location>
        <begin position="1"/>
        <end position="86"/>
    </location>
</feature>
<sequence length="86" mass="9153">MGPPGNFFNGWAVDKVGRIPMMLIGLTGCVVALIGECLSVSVFQKNGSEAAGKAAVFFIFFFLPFSSAHIDATTYIYAAESFPNPV</sequence>
<evidence type="ECO:0000256" key="2">
    <source>
        <dbReference type="ARBA" id="ARBA00010992"/>
    </source>
</evidence>
<dbReference type="PANTHER" id="PTHR48022">
    <property type="entry name" value="PLASTIDIC GLUCOSE TRANSPORTER 4"/>
    <property type="match status" value="1"/>
</dbReference>
<dbReference type="PROSITE" id="PS50850">
    <property type="entry name" value="MFS"/>
    <property type="match status" value="1"/>
</dbReference>
<comment type="caution">
    <text evidence="8">The sequence shown here is derived from an EMBL/GenBank/DDBJ whole genome shotgun (WGS) entry which is preliminary data.</text>
</comment>
<dbReference type="InterPro" id="IPR005828">
    <property type="entry name" value="MFS_sugar_transport-like"/>
</dbReference>
<evidence type="ECO:0000313" key="8">
    <source>
        <dbReference type="EMBL" id="EXJ66155.1"/>
    </source>
</evidence>
<dbReference type="EMBL" id="AMGX01000021">
    <property type="protein sequence ID" value="EXJ66155.1"/>
    <property type="molecule type" value="Genomic_DNA"/>
</dbReference>
<keyword evidence="4 6" id="KW-1133">Transmembrane helix</keyword>
<keyword evidence="5 6" id="KW-0472">Membrane</keyword>
<evidence type="ECO:0000256" key="6">
    <source>
        <dbReference type="SAM" id="Phobius"/>
    </source>
</evidence>
<dbReference type="InterPro" id="IPR020846">
    <property type="entry name" value="MFS_dom"/>
</dbReference>
<dbReference type="HOGENOM" id="CLU_2497711_0_0_1"/>
<comment type="subcellular location">
    <subcellularLocation>
        <location evidence="1">Membrane</location>
        <topology evidence="1">Multi-pass membrane protein</topology>
    </subcellularLocation>
</comment>
<dbReference type="PANTHER" id="PTHR48022:SF11">
    <property type="entry name" value="MONOSACCHARIDE TRANSPORTER (HXT8), PUTATIVE (AFU_ORTHOLOGUE AFUA_2G08120)-RELATED"/>
    <property type="match status" value="1"/>
</dbReference>
<organism evidence="8 9">
    <name type="scientific">Cladophialophora psammophila CBS 110553</name>
    <dbReference type="NCBI Taxonomy" id="1182543"/>
    <lineage>
        <taxon>Eukaryota</taxon>
        <taxon>Fungi</taxon>
        <taxon>Dikarya</taxon>
        <taxon>Ascomycota</taxon>
        <taxon>Pezizomycotina</taxon>
        <taxon>Eurotiomycetes</taxon>
        <taxon>Chaetothyriomycetidae</taxon>
        <taxon>Chaetothyriales</taxon>
        <taxon>Herpotrichiellaceae</taxon>
        <taxon>Cladophialophora</taxon>
    </lineage>
</organism>
<dbReference type="GO" id="GO:0005351">
    <property type="term" value="F:carbohydrate:proton symporter activity"/>
    <property type="evidence" value="ECO:0007669"/>
    <property type="project" value="TreeGrafter"/>
</dbReference>
<keyword evidence="9" id="KW-1185">Reference proteome</keyword>
<accession>W9WMC2</accession>
<feature type="transmembrane region" description="Helical" evidence="6">
    <location>
        <begin position="20"/>
        <end position="43"/>
    </location>
</feature>
<evidence type="ECO:0000256" key="3">
    <source>
        <dbReference type="ARBA" id="ARBA00022692"/>
    </source>
</evidence>
<dbReference type="InterPro" id="IPR036259">
    <property type="entry name" value="MFS_trans_sf"/>
</dbReference>
<name>W9WMC2_9EURO</name>
<dbReference type="InterPro" id="IPR050360">
    <property type="entry name" value="MFS_Sugar_Transporters"/>
</dbReference>
<gene>
    <name evidence="8" type="ORF">A1O5_10771</name>
</gene>
<evidence type="ECO:0000256" key="5">
    <source>
        <dbReference type="ARBA" id="ARBA00023136"/>
    </source>
</evidence>
<dbReference type="GeneID" id="19195462"/>
<evidence type="ECO:0000313" key="9">
    <source>
        <dbReference type="Proteomes" id="UP000019471"/>
    </source>
</evidence>
<evidence type="ECO:0000256" key="1">
    <source>
        <dbReference type="ARBA" id="ARBA00004141"/>
    </source>
</evidence>